<organism evidence="4 5">
    <name type="scientific">Sphenodon punctatus</name>
    <name type="common">Tuatara</name>
    <name type="synonym">Hatteria punctata</name>
    <dbReference type="NCBI Taxonomy" id="8508"/>
    <lineage>
        <taxon>Eukaryota</taxon>
        <taxon>Metazoa</taxon>
        <taxon>Chordata</taxon>
        <taxon>Craniata</taxon>
        <taxon>Vertebrata</taxon>
        <taxon>Euteleostomi</taxon>
        <taxon>Lepidosauria</taxon>
        <taxon>Sphenodontia</taxon>
        <taxon>Sphenodontidae</taxon>
        <taxon>Sphenodon</taxon>
    </lineage>
</organism>
<evidence type="ECO:0000259" key="3">
    <source>
        <dbReference type="SMART" id="SM00985"/>
    </source>
</evidence>
<dbReference type="Pfam" id="PF10585">
    <property type="entry name" value="UBA_E1_SCCH"/>
    <property type="match status" value="1"/>
</dbReference>
<evidence type="ECO:0000313" key="4">
    <source>
        <dbReference type="Ensembl" id="ENSSPUP00000004063.1"/>
    </source>
</evidence>
<dbReference type="Pfam" id="PF09358">
    <property type="entry name" value="E1_UFD"/>
    <property type="match status" value="1"/>
</dbReference>
<dbReference type="GeneTree" id="ENSGT00940000166138"/>
<reference evidence="4" key="2">
    <citation type="submission" date="2025-09" db="UniProtKB">
        <authorList>
            <consortium name="Ensembl"/>
        </authorList>
    </citation>
    <scope>IDENTIFICATION</scope>
</reference>
<protein>
    <recommendedName>
        <fullName evidence="3">Ubiquitin-activating enzyme E1 C-terminal domain-containing protein</fullName>
    </recommendedName>
</protein>
<dbReference type="SMART" id="SM00985">
    <property type="entry name" value="UBA_e1_C"/>
    <property type="match status" value="1"/>
</dbReference>
<sequence length="201" mass="22954">MAFILAASRLFAQTHRLQVSGDEVAARQVLLVLCLPPFQPCQGLHIPTTDQELKETSDTVDEERLTELRKVLEKVGNHKPNLMEPIHFEKFCQKTWTCWDRIEVPGVTGSGEEMTLGDLRDHLQKEHGLALRMLLYREAVLYAAFWSSEKLKEQLANRLTELVHCITGKAVPKDCRFLEFQIVCEGEEEDSTPPPVHVQLH</sequence>
<name>A0A8D0GA24_SPHPU</name>
<proteinExistence type="inferred from homology"/>
<evidence type="ECO:0000256" key="2">
    <source>
        <dbReference type="ARBA" id="ARBA00043952"/>
    </source>
</evidence>
<comment type="pathway">
    <text evidence="2">Protein modification.</text>
</comment>
<dbReference type="InterPro" id="IPR019572">
    <property type="entry name" value="UBA_E1_SCCH"/>
</dbReference>
<dbReference type="InterPro" id="IPR038252">
    <property type="entry name" value="UBA_E1_C_sf"/>
</dbReference>
<dbReference type="InterPro" id="IPR042063">
    <property type="entry name" value="Ubi_acti_E1_SCCH"/>
</dbReference>
<dbReference type="InterPro" id="IPR018965">
    <property type="entry name" value="Ub-activating_enz_E1_C"/>
</dbReference>
<evidence type="ECO:0000256" key="1">
    <source>
        <dbReference type="ARBA" id="ARBA00005673"/>
    </source>
</evidence>
<comment type="similarity">
    <text evidence="1">Belongs to the ubiquitin-activating E1 family.</text>
</comment>
<dbReference type="Proteomes" id="UP000694392">
    <property type="component" value="Unplaced"/>
</dbReference>
<dbReference type="AlphaFoldDB" id="A0A8D0GA24"/>
<dbReference type="FunFam" id="3.10.290.60:FF:000001">
    <property type="entry name" value="Ubiquitin-activating enzyme E1 2"/>
    <property type="match status" value="1"/>
</dbReference>
<reference evidence="4" key="1">
    <citation type="submission" date="2025-08" db="UniProtKB">
        <authorList>
            <consortium name="Ensembl"/>
        </authorList>
    </citation>
    <scope>IDENTIFICATION</scope>
</reference>
<accession>A0A8D0GA24</accession>
<evidence type="ECO:0000313" key="5">
    <source>
        <dbReference type="Proteomes" id="UP000694392"/>
    </source>
</evidence>
<dbReference type="Gene3D" id="1.10.10.2660">
    <property type="entry name" value="Ubiquitin-activating enzyme E1, SCCH domain"/>
    <property type="match status" value="1"/>
</dbReference>
<keyword evidence="5" id="KW-1185">Reference proteome</keyword>
<dbReference type="Ensembl" id="ENSSPUT00000004317.1">
    <property type="protein sequence ID" value="ENSSPUP00000004063.1"/>
    <property type="gene ID" value="ENSSPUG00000002437.1"/>
</dbReference>
<feature type="domain" description="Ubiquitin-activating enzyme E1 C-terminal" evidence="3">
    <location>
        <begin position="81"/>
        <end position="196"/>
    </location>
</feature>
<dbReference type="Gene3D" id="3.10.290.60">
    <property type="entry name" value="Ubiquitin-activating enzyme E1, UFD domain"/>
    <property type="match status" value="1"/>
</dbReference>